<gene>
    <name evidence="1" type="ORF">METUNv1_00225</name>
</gene>
<evidence type="ECO:0000313" key="1">
    <source>
        <dbReference type="EMBL" id="EGK73594.1"/>
    </source>
</evidence>
<dbReference type="EMBL" id="AFHG01000028">
    <property type="protein sequence ID" value="EGK73594.1"/>
    <property type="molecule type" value="Genomic_DNA"/>
</dbReference>
<comment type="caution">
    <text evidence="1">The sequence shown here is derived from an EMBL/GenBank/DDBJ whole genome shotgun (WGS) entry which is preliminary data.</text>
</comment>
<name>F5R7L7_METUF</name>
<dbReference type="AlphaFoldDB" id="F5R7L7"/>
<sequence>MFSELDPITRLESRFPSPSLVELRIQSRAIEDEIQRLAAGSILRHFSGEKSFRAAGADEFLFSDKLYTVRAAAALGTPALQICVLNTLDPLAPKVSSGRHDIPGIGFFNAFEIEVPASIKSRLPALVDAVSVIYAASYTWLEEEFFRNIKQLEQGFSDALYRHLKIALAASARTELASRVWFSVFSKENGYYALDGAAISRILSTLKARRYVSSQSPLGHVVELLGLNMPFEKSLSSYAIRKADYHEFSLKKAAYISDMQGIFKTEEQMVEGGAYAIYPLGAIGERRLVAAFPSGLRDDLLPVFRANAERFEQIYARETGNLKRHIAKVQASYRKMDAAELGGLIGGILGGIFKNI</sequence>
<reference evidence="1 2" key="1">
    <citation type="journal article" date="2011" name="J. Bacteriol.">
        <title>Genome sequence of Methyloversatilis universalis FAM5T, a methylotrophic representative of the order Rhodocyclales.</title>
        <authorList>
            <person name="Kittichotirat W."/>
            <person name="Good N.M."/>
            <person name="Hall R."/>
            <person name="Bringel F."/>
            <person name="Lajus A."/>
            <person name="Medigue C."/>
            <person name="Smalley N.E."/>
            <person name="Beck D."/>
            <person name="Bumgarner R."/>
            <person name="Vuilleumier S."/>
            <person name="Kalyuzhnaya M.G."/>
        </authorList>
    </citation>
    <scope>NUCLEOTIDE SEQUENCE [LARGE SCALE GENOMIC DNA]</scope>
    <source>
        <strain evidence="2">ATCC BAA-1314 / JCM 13912 / FAM5</strain>
    </source>
</reference>
<keyword evidence="2" id="KW-1185">Reference proteome</keyword>
<protein>
    <recommendedName>
        <fullName evidence="3">NurA domain-containing protein</fullName>
    </recommendedName>
</protein>
<dbReference type="RefSeq" id="WP_008057984.1">
    <property type="nucleotide sequence ID" value="NZ_AFHG01000028.1"/>
</dbReference>
<evidence type="ECO:0008006" key="3">
    <source>
        <dbReference type="Google" id="ProtNLM"/>
    </source>
</evidence>
<accession>F5R7L7</accession>
<evidence type="ECO:0000313" key="2">
    <source>
        <dbReference type="Proteomes" id="UP000005019"/>
    </source>
</evidence>
<organism evidence="1 2">
    <name type="scientific">Methyloversatilis universalis (strain ATCC BAA-1314 / DSM 25237 / JCM 13912 / CCUG 52030 / FAM5)</name>
    <dbReference type="NCBI Taxonomy" id="1000565"/>
    <lineage>
        <taxon>Bacteria</taxon>
        <taxon>Pseudomonadati</taxon>
        <taxon>Pseudomonadota</taxon>
        <taxon>Betaproteobacteria</taxon>
        <taxon>Nitrosomonadales</taxon>
        <taxon>Sterolibacteriaceae</taxon>
        <taxon>Methyloversatilis</taxon>
    </lineage>
</organism>
<dbReference type="Proteomes" id="UP000005019">
    <property type="component" value="Unassembled WGS sequence"/>
</dbReference>
<dbReference type="OrthoDB" id="8556268at2"/>
<proteinExistence type="predicted"/>